<feature type="region of interest" description="Disordered" evidence="4">
    <location>
        <begin position="171"/>
        <end position="201"/>
    </location>
</feature>
<dbReference type="Pfam" id="PF13877">
    <property type="entry name" value="RPAP3_C"/>
    <property type="match status" value="1"/>
</dbReference>
<protein>
    <recommendedName>
        <fullName evidence="5">RNA-polymerase II-associated protein 3-like C-terminal domain-containing protein</fullName>
    </recommendedName>
</protein>
<organism evidence="6">
    <name type="scientific">Ostreococcus mediterraneus</name>
    <dbReference type="NCBI Taxonomy" id="1486918"/>
    <lineage>
        <taxon>Eukaryota</taxon>
        <taxon>Viridiplantae</taxon>
        <taxon>Chlorophyta</taxon>
        <taxon>Mamiellophyceae</taxon>
        <taxon>Mamiellales</taxon>
        <taxon>Bathycoccaceae</taxon>
        <taxon>Ostreococcus</taxon>
    </lineage>
</organism>
<name>A0A7S0PNU3_9CHLO</name>
<evidence type="ECO:0000259" key="5">
    <source>
        <dbReference type="Pfam" id="PF13877"/>
    </source>
</evidence>
<accession>A0A7S0PNU3</accession>
<feature type="repeat" description="TPR" evidence="3">
    <location>
        <begin position="15"/>
        <end position="48"/>
    </location>
</feature>
<sequence length="348" mass="38094">MLASGQRTKDDAVDADAARERGNARYRQGAYGEAIDAYTESLRIAPSAAAHANRAMARLKLKDYNGVVEDCDACAALEPDYGSKVYHRRGVAKRELGEYLESVMDFERALRLEPTSGFLKEERKKSQRAFELEAKTRPTQTRYRVRIDDDDEDKGWATRSEAVAMECVRADDDMESESEEEVTIRRSRSTADAASAAEQSPAASIDVVNTDLVKAATKIATSKPLAPPRNGAEFEKTYRRAMKLASSSSADARVDVLRLVPVAKIPSMFAGGLDPDILTDVTTTVVRDMLAIDPPCALEWLDALPKLPRFAVSLALAPPPARDVLVRAFDAVVIERDAVARARGAFAL</sequence>
<reference evidence="6" key="1">
    <citation type="submission" date="2021-01" db="EMBL/GenBank/DDBJ databases">
        <authorList>
            <person name="Corre E."/>
            <person name="Pelletier E."/>
            <person name="Niang G."/>
            <person name="Scheremetjew M."/>
            <person name="Finn R."/>
            <person name="Kale V."/>
            <person name="Holt S."/>
            <person name="Cochrane G."/>
            <person name="Meng A."/>
            <person name="Brown T."/>
            <person name="Cohen L."/>
        </authorList>
    </citation>
    <scope>NUCLEOTIDE SEQUENCE</scope>
    <source>
        <strain evidence="6">Clade-D-RCC2572</strain>
    </source>
</reference>
<dbReference type="InterPro" id="IPR025986">
    <property type="entry name" value="RPAP3-like_C"/>
</dbReference>
<keyword evidence="2 3" id="KW-0802">TPR repeat</keyword>
<feature type="region of interest" description="Disordered" evidence="4">
    <location>
        <begin position="1"/>
        <end position="20"/>
    </location>
</feature>
<feature type="repeat" description="TPR" evidence="3">
    <location>
        <begin position="83"/>
        <end position="116"/>
    </location>
</feature>
<evidence type="ECO:0000313" key="6">
    <source>
        <dbReference type="EMBL" id="CAD8583071.1"/>
    </source>
</evidence>
<dbReference type="Pfam" id="PF07719">
    <property type="entry name" value="TPR_2"/>
    <property type="match status" value="1"/>
</dbReference>
<dbReference type="InterPro" id="IPR013105">
    <property type="entry name" value="TPR_2"/>
</dbReference>
<feature type="domain" description="RNA-polymerase II-associated protein 3-like C-terminal" evidence="5">
    <location>
        <begin position="227"/>
        <end position="317"/>
    </location>
</feature>
<evidence type="ECO:0000256" key="1">
    <source>
        <dbReference type="ARBA" id="ARBA00022737"/>
    </source>
</evidence>
<keyword evidence="1" id="KW-0677">Repeat</keyword>
<dbReference type="Gene3D" id="1.25.40.10">
    <property type="entry name" value="Tetratricopeptide repeat domain"/>
    <property type="match status" value="1"/>
</dbReference>
<proteinExistence type="predicted"/>
<evidence type="ECO:0000256" key="3">
    <source>
        <dbReference type="PROSITE-ProRule" id="PRU00339"/>
    </source>
</evidence>
<dbReference type="Pfam" id="PF13181">
    <property type="entry name" value="TPR_8"/>
    <property type="match status" value="1"/>
</dbReference>
<feature type="compositionally biased region" description="Basic and acidic residues" evidence="4">
    <location>
        <begin position="7"/>
        <end position="20"/>
    </location>
</feature>
<evidence type="ECO:0000256" key="2">
    <source>
        <dbReference type="ARBA" id="ARBA00022803"/>
    </source>
</evidence>
<gene>
    <name evidence="6" type="ORF">OMED0929_LOCUS4194</name>
</gene>
<dbReference type="PROSITE" id="PS50005">
    <property type="entry name" value="TPR"/>
    <property type="match status" value="2"/>
</dbReference>
<dbReference type="EMBL" id="HBEW01004992">
    <property type="protein sequence ID" value="CAD8583071.1"/>
    <property type="molecule type" value="Transcribed_RNA"/>
</dbReference>
<dbReference type="PANTHER" id="PTHR47329:SF1">
    <property type="entry name" value="OS05G0129900 PROTEIN"/>
    <property type="match status" value="1"/>
</dbReference>
<dbReference type="SMART" id="SM00028">
    <property type="entry name" value="TPR"/>
    <property type="match status" value="3"/>
</dbReference>
<dbReference type="AlphaFoldDB" id="A0A7S0PNU3"/>
<feature type="compositionally biased region" description="Low complexity" evidence="4">
    <location>
        <begin position="190"/>
        <end position="201"/>
    </location>
</feature>
<dbReference type="SUPFAM" id="SSF48452">
    <property type="entry name" value="TPR-like"/>
    <property type="match status" value="1"/>
</dbReference>
<evidence type="ECO:0000256" key="4">
    <source>
        <dbReference type="SAM" id="MobiDB-lite"/>
    </source>
</evidence>
<dbReference type="PANTHER" id="PTHR47329">
    <property type="entry name" value="OS05G0129900 PROTEIN"/>
    <property type="match status" value="1"/>
</dbReference>
<feature type="compositionally biased region" description="Acidic residues" evidence="4">
    <location>
        <begin position="172"/>
        <end position="181"/>
    </location>
</feature>
<dbReference type="InterPro" id="IPR019734">
    <property type="entry name" value="TPR_rpt"/>
</dbReference>
<dbReference type="InterPro" id="IPR011990">
    <property type="entry name" value="TPR-like_helical_dom_sf"/>
</dbReference>